<gene>
    <name evidence="1" type="ORF">NC797_09320</name>
</gene>
<protein>
    <submittedName>
        <fullName evidence="1">Nucleotidyltransferase substrate binding protein</fullName>
    </submittedName>
</protein>
<dbReference type="Proteomes" id="UP001145050">
    <property type="component" value="Unassembled WGS sequence"/>
</dbReference>
<accession>A0A9X3WWJ2</accession>
<organism evidence="1 2">
    <name type="scientific">Terrihalobacillus insolitus</name>
    <dbReference type="NCBI Taxonomy" id="2950438"/>
    <lineage>
        <taxon>Bacteria</taxon>
        <taxon>Bacillati</taxon>
        <taxon>Bacillota</taxon>
        <taxon>Bacilli</taxon>
        <taxon>Bacillales</taxon>
        <taxon>Bacillaceae</taxon>
        <taxon>Terrihalobacillus</taxon>
    </lineage>
</organism>
<dbReference type="RefSeq" id="WP_272436514.1">
    <property type="nucleotide sequence ID" value="NZ_JAMQKB010000008.1"/>
</dbReference>
<dbReference type="Pfam" id="PF08780">
    <property type="entry name" value="NTase_sub_bind"/>
    <property type="match status" value="1"/>
</dbReference>
<name>A0A9X3WWJ2_9BACI</name>
<dbReference type="AlphaFoldDB" id="A0A9X3WWJ2"/>
<dbReference type="Gene3D" id="1.20.120.330">
    <property type="entry name" value="Nucleotidyltransferases domain 2"/>
    <property type="match status" value="1"/>
</dbReference>
<reference evidence="1" key="1">
    <citation type="submission" date="2022-06" db="EMBL/GenBank/DDBJ databases">
        <title>Aquibacillus sp. a new bacterium isolated from soil saline samples.</title>
        <authorList>
            <person name="Galisteo C."/>
            <person name="De La Haba R."/>
            <person name="Sanchez-Porro C."/>
            <person name="Ventosa A."/>
        </authorList>
    </citation>
    <scope>NUCLEOTIDE SEQUENCE</scope>
    <source>
        <strain evidence="1">3ASR75-11</strain>
    </source>
</reference>
<sequence>MSQEMINQSLVNLGKALNRLEEAVEGPVENQLMIDGVIQRFEFTIEQFWKTLKRILKSEGIQTSTPKESLQQAYKVGWINDEKMWLSMLKDRNLTSNTYDENVANEIYQRIKLYIPEMRRTYSIIKNYSTD</sequence>
<evidence type="ECO:0000313" key="1">
    <source>
        <dbReference type="EMBL" id="MDC3424709.1"/>
    </source>
</evidence>
<evidence type="ECO:0000313" key="2">
    <source>
        <dbReference type="Proteomes" id="UP001145050"/>
    </source>
</evidence>
<keyword evidence="2" id="KW-1185">Reference proteome</keyword>
<dbReference type="NCBIfam" id="TIGR01987">
    <property type="entry name" value="HI0074"/>
    <property type="match status" value="1"/>
</dbReference>
<dbReference type="EMBL" id="JAMQKB010000008">
    <property type="protein sequence ID" value="MDC3424709.1"/>
    <property type="molecule type" value="Genomic_DNA"/>
</dbReference>
<comment type="caution">
    <text evidence="1">The sequence shown here is derived from an EMBL/GenBank/DDBJ whole genome shotgun (WGS) entry which is preliminary data.</text>
</comment>
<dbReference type="SUPFAM" id="SSF81593">
    <property type="entry name" value="Nucleotidyltransferase substrate binding subunit/domain"/>
    <property type="match status" value="1"/>
</dbReference>
<proteinExistence type="predicted"/>
<dbReference type="InterPro" id="IPR010235">
    <property type="entry name" value="HepT"/>
</dbReference>